<name>A0ABY8FW59_9ACTO</name>
<evidence type="ECO:0000259" key="4">
    <source>
        <dbReference type="PROSITE" id="PS50932"/>
    </source>
</evidence>
<dbReference type="CDD" id="cd06267">
    <property type="entry name" value="PBP1_LacI_sugar_binding-like"/>
    <property type="match status" value="1"/>
</dbReference>
<dbReference type="PANTHER" id="PTHR30146">
    <property type="entry name" value="LACI-RELATED TRANSCRIPTIONAL REPRESSOR"/>
    <property type="match status" value="1"/>
</dbReference>
<evidence type="ECO:0000313" key="6">
    <source>
        <dbReference type="Proteomes" id="UP001215216"/>
    </source>
</evidence>
<dbReference type="SMART" id="SM00354">
    <property type="entry name" value="HTH_LACI"/>
    <property type="match status" value="1"/>
</dbReference>
<dbReference type="Gene3D" id="1.10.260.40">
    <property type="entry name" value="lambda repressor-like DNA-binding domains"/>
    <property type="match status" value="1"/>
</dbReference>
<dbReference type="InterPro" id="IPR010982">
    <property type="entry name" value="Lambda_DNA-bd_dom_sf"/>
</dbReference>
<dbReference type="PROSITE" id="PS50932">
    <property type="entry name" value="HTH_LACI_2"/>
    <property type="match status" value="1"/>
</dbReference>
<protein>
    <submittedName>
        <fullName evidence="5">LacI family DNA-binding transcriptional regulator</fullName>
    </submittedName>
</protein>
<dbReference type="EMBL" id="CP121208">
    <property type="protein sequence ID" value="WFM82763.1"/>
    <property type="molecule type" value="Genomic_DNA"/>
</dbReference>
<keyword evidence="1" id="KW-0805">Transcription regulation</keyword>
<keyword evidence="2 5" id="KW-0238">DNA-binding</keyword>
<keyword evidence="6" id="KW-1185">Reference proteome</keyword>
<reference evidence="5 6" key="1">
    <citation type="submission" date="2023-03" db="EMBL/GenBank/DDBJ databases">
        <title>Complete genome of Arcanobacterium canis strain DSM 25104 isolated in 2010 from a canine otitis externa in Germany.</title>
        <authorList>
            <person name="Borowiak M."/>
            <person name="Kreitlow A."/>
            <person name="Malorny B."/>
            <person name="Laemmler C."/>
            <person name="Prenger-Berninghoff E."/>
            <person name="Ploetz M."/>
            <person name="Abdulmawjood A."/>
        </authorList>
    </citation>
    <scope>NUCLEOTIDE SEQUENCE [LARGE SCALE GENOMIC DNA]</scope>
    <source>
        <strain evidence="5 6">DSM 25104</strain>
    </source>
</reference>
<dbReference type="GO" id="GO:0003677">
    <property type="term" value="F:DNA binding"/>
    <property type="evidence" value="ECO:0007669"/>
    <property type="project" value="UniProtKB-KW"/>
</dbReference>
<dbReference type="Pfam" id="PF00356">
    <property type="entry name" value="LacI"/>
    <property type="match status" value="1"/>
</dbReference>
<dbReference type="InterPro" id="IPR000843">
    <property type="entry name" value="HTH_LacI"/>
</dbReference>
<evidence type="ECO:0000256" key="2">
    <source>
        <dbReference type="ARBA" id="ARBA00023125"/>
    </source>
</evidence>
<dbReference type="Gene3D" id="3.40.50.2300">
    <property type="match status" value="2"/>
</dbReference>
<dbReference type="RefSeq" id="WP_278012189.1">
    <property type="nucleotide sequence ID" value="NZ_CP121208.1"/>
</dbReference>
<gene>
    <name evidence="5" type="ORF">P7079_04970</name>
</gene>
<dbReference type="SUPFAM" id="SSF53822">
    <property type="entry name" value="Periplasmic binding protein-like I"/>
    <property type="match status" value="1"/>
</dbReference>
<dbReference type="SUPFAM" id="SSF47413">
    <property type="entry name" value="lambda repressor-like DNA-binding domains"/>
    <property type="match status" value="1"/>
</dbReference>
<proteinExistence type="predicted"/>
<accession>A0ABY8FW59</accession>
<dbReference type="CDD" id="cd01392">
    <property type="entry name" value="HTH_LacI"/>
    <property type="match status" value="1"/>
</dbReference>
<organism evidence="5 6">
    <name type="scientific">Arcanobacterium canis</name>
    <dbReference type="NCBI Taxonomy" id="999183"/>
    <lineage>
        <taxon>Bacteria</taxon>
        <taxon>Bacillati</taxon>
        <taxon>Actinomycetota</taxon>
        <taxon>Actinomycetes</taxon>
        <taxon>Actinomycetales</taxon>
        <taxon>Actinomycetaceae</taxon>
        <taxon>Arcanobacterium</taxon>
    </lineage>
</organism>
<sequence length="338" mass="36397">MRKKNATIYDVAKAAGVSPSTVSRAFSNPARVSTDSAERIFSAARELGFRSSGASYASGNKATHVLCLMVADMANPTFATMYRGFHKAADENGYAVVIANSDESGAIEAHTLRKVLPDVDGVALASSRLTPAAILQVEKIKPLVLMNRYLDGHTCIVPDTAGGMTAVCTELKRLGHTNVLYLAGPEMSWANAMRWRALQDQCHANGLTLTRTKFLSPDLHGGADGARIWNRSITSAVVAYNDLMAFGFMRQAHRLGAKIPYDVSVIGVDDSSICDMADPELTSLSTGSFEIGYKAAMFLIAQATNRSRRERTTIVVPMSLHMRASLGQAKGGRDDSEM</sequence>
<dbReference type="Pfam" id="PF13377">
    <property type="entry name" value="Peripla_BP_3"/>
    <property type="match status" value="1"/>
</dbReference>
<feature type="domain" description="HTH lacI-type" evidence="4">
    <location>
        <begin position="6"/>
        <end position="63"/>
    </location>
</feature>
<dbReference type="InterPro" id="IPR028082">
    <property type="entry name" value="Peripla_BP_I"/>
</dbReference>
<evidence type="ECO:0000313" key="5">
    <source>
        <dbReference type="EMBL" id="WFM82763.1"/>
    </source>
</evidence>
<evidence type="ECO:0000256" key="3">
    <source>
        <dbReference type="ARBA" id="ARBA00023163"/>
    </source>
</evidence>
<dbReference type="InterPro" id="IPR046335">
    <property type="entry name" value="LacI/GalR-like_sensor"/>
</dbReference>
<dbReference type="Proteomes" id="UP001215216">
    <property type="component" value="Chromosome"/>
</dbReference>
<keyword evidence="3" id="KW-0804">Transcription</keyword>
<dbReference type="PANTHER" id="PTHR30146:SF109">
    <property type="entry name" value="HTH-TYPE TRANSCRIPTIONAL REGULATOR GALS"/>
    <property type="match status" value="1"/>
</dbReference>
<evidence type="ECO:0000256" key="1">
    <source>
        <dbReference type="ARBA" id="ARBA00023015"/>
    </source>
</evidence>